<protein>
    <submittedName>
        <fullName evidence="9">ABC transporter permease</fullName>
    </submittedName>
</protein>
<feature type="transmembrane region" description="Helical" evidence="6">
    <location>
        <begin position="682"/>
        <end position="707"/>
    </location>
</feature>
<feature type="transmembrane region" description="Helical" evidence="6">
    <location>
        <begin position="292"/>
        <end position="313"/>
    </location>
</feature>
<dbReference type="Pfam" id="PF02687">
    <property type="entry name" value="FtsX"/>
    <property type="match status" value="2"/>
</dbReference>
<evidence type="ECO:0000256" key="5">
    <source>
        <dbReference type="ARBA" id="ARBA00023136"/>
    </source>
</evidence>
<feature type="transmembrane region" description="Helical" evidence="6">
    <location>
        <begin position="383"/>
        <end position="405"/>
    </location>
</feature>
<reference evidence="9 10" key="1">
    <citation type="submission" date="2019-02" db="EMBL/GenBank/DDBJ databases">
        <authorList>
            <person name="Goldberg S.R."/>
            <person name="Haltli B.A."/>
            <person name="Correa H."/>
            <person name="Russell K.G."/>
        </authorList>
    </citation>
    <scope>NUCLEOTIDE SEQUENCE [LARGE SCALE GENOMIC DNA]</scope>
    <source>
        <strain evidence="9 10">JCM 16186</strain>
    </source>
</reference>
<organism evidence="9 10">
    <name type="scientific">Fulvivirga kasyanovii</name>
    <dbReference type="NCBI Taxonomy" id="396812"/>
    <lineage>
        <taxon>Bacteria</taxon>
        <taxon>Pseudomonadati</taxon>
        <taxon>Bacteroidota</taxon>
        <taxon>Cytophagia</taxon>
        <taxon>Cytophagales</taxon>
        <taxon>Fulvivirgaceae</taxon>
        <taxon>Fulvivirga</taxon>
    </lineage>
</organism>
<evidence type="ECO:0000259" key="8">
    <source>
        <dbReference type="Pfam" id="PF12704"/>
    </source>
</evidence>
<dbReference type="InterPro" id="IPR003838">
    <property type="entry name" value="ABC3_permease_C"/>
</dbReference>
<evidence type="ECO:0000256" key="2">
    <source>
        <dbReference type="ARBA" id="ARBA00022475"/>
    </source>
</evidence>
<dbReference type="Proteomes" id="UP000798808">
    <property type="component" value="Unassembled WGS sequence"/>
</dbReference>
<evidence type="ECO:0000256" key="1">
    <source>
        <dbReference type="ARBA" id="ARBA00004651"/>
    </source>
</evidence>
<comment type="caution">
    <text evidence="9">The sequence shown here is derived from an EMBL/GenBank/DDBJ whole genome shotgun (WGS) entry which is preliminary data.</text>
</comment>
<evidence type="ECO:0000313" key="10">
    <source>
        <dbReference type="Proteomes" id="UP000798808"/>
    </source>
</evidence>
<dbReference type="InterPro" id="IPR025857">
    <property type="entry name" value="MacB_PCD"/>
</dbReference>
<evidence type="ECO:0000313" key="9">
    <source>
        <dbReference type="EMBL" id="MTI26860.1"/>
    </source>
</evidence>
<feature type="transmembrane region" description="Helical" evidence="6">
    <location>
        <begin position="334"/>
        <end position="363"/>
    </location>
</feature>
<keyword evidence="5 6" id="KW-0472">Membrane</keyword>
<name>A0ABW9RSP9_9BACT</name>
<dbReference type="InterPro" id="IPR050250">
    <property type="entry name" value="Macrolide_Exporter_MacB"/>
</dbReference>
<dbReference type="EMBL" id="SMLW01000602">
    <property type="protein sequence ID" value="MTI26860.1"/>
    <property type="molecule type" value="Genomic_DNA"/>
</dbReference>
<evidence type="ECO:0000256" key="6">
    <source>
        <dbReference type="SAM" id="Phobius"/>
    </source>
</evidence>
<dbReference type="PANTHER" id="PTHR30572">
    <property type="entry name" value="MEMBRANE COMPONENT OF TRANSPORTER-RELATED"/>
    <property type="match status" value="1"/>
</dbReference>
<keyword evidence="2" id="KW-1003">Cell membrane</keyword>
<keyword evidence="3 6" id="KW-0812">Transmembrane</keyword>
<dbReference type="PANTHER" id="PTHR30572:SF18">
    <property type="entry name" value="ABC-TYPE MACROLIDE FAMILY EXPORT SYSTEM PERMEASE COMPONENT 2"/>
    <property type="match status" value="1"/>
</dbReference>
<feature type="transmembrane region" description="Helical" evidence="6">
    <location>
        <begin position="21"/>
        <end position="42"/>
    </location>
</feature>
<keyword evidence="4 6" id="KW-1133">Transmembrane helix</keyword>
<evidence type="ECO:0000259" key="7">
    <source>
        <dbReference type="Pfam" id="PF02687"/>
    </source>
</evidence>
<feature type="domain" description="ABC3 transporter permease C-terminal" evidence="7">
    <location>
        <begin position="295"/>
        <end position="409"/>
    </location>
</feature>
<keyword evidence="10" id="KW-1185">Reference proteome</keyword>
<evidence type="ECO:0000256" key="3">
    <source>
        <dbReference type="ARBA" id="ARBA00022692"/>
    </source>
</evidence>
<feature type="transmembrane region" description="Helical" evidence="6">
    <location>
        <begin position="734"/>
        <end position="752"/>
    </location>
</feature>
<sequence length="805" mass="90070">MKFNLLKIAIRNLLKDRVYTFINVLGLTLGISFAFLIFLYVAHELSYDQHISEAENVYRVVADFTLDDHQDIYSNVPRPMGEALVREYPGIKASVRLFGYNGLQVHEGLLWNEQEDYIMTKNAFLADSTYFKVFRVPLLEGDTATALNHANSIVVSKSIAQKLYGTESALGKRVGLEEGKEAIITGVFDDFNKPTHLPLDAIISYRTYFSAADDFDSWYGAHVYTYVRTTSTFKPADVNNHWQAFFEKYMKSTFDELNGTAEIILQPLTSLHLAPEYIWEPYAHGSRQNVQVFTVVGIFLLLVAGFNYMNLALSKSLSRAKEVGVRKALGASRYSLAVQFIVESISTSLIASLIAIAFSKAILPVFNQLTGEQLTLNFLTDPLMIGGILLIGVCIGFISGIYPAFHLSSLGAAQVLKGVHTRPSQGNLSIRKALVMAQQVISVSLIISTLVVIDQVNYVRKTDLGFDKENLVLIDLRDETVRSSIKKFEQDLLSIPGVESVTRMNDVPLSGINEFSFMVEKASGEFESVPTQIIEVSDNYLETLDIELLAGRTFVEADSGYRSILINAYQAKYLGYETLEDAVGARFKFPGEKDEEQRTIIGVVNNFRMVSASEALKSLAITYYNGGRRFMGIRIGPQNQSETLAAIGKMWKSYGATYPFQYTFMDEQLDSLLGKEDRLYRLMVFGSVLIILVSCLGLFGLISFTALQRSKEIGIRKVLGASHLTLYFTLVKDFLVLLAMAFAVSVAVSWYFGNNWLQNFVLRTDFNWLNPLIAAMATLIITMLTLSYHAQKVIRANPVDSLKEE</sequence>
<dbReference type="Pfam" id="PF12704">
    <property type="entry name" value="MacB_PCD"/>
    <property type="match status" value="2"/>
</dbReference>
<gene>
    <name evidence="9" type="ORF">E1163_18030</name>
</gene>
<feature type="domain" description="MacB-like periplasmic core" evidence="8">
    <location>
        <begin position="20"/>
        <end position="240"/>
    </location>
</feature>
<feature type="domain" description="MacB-like periplasmic core" evidence="8">
    <location>
        <begin position="440"/>
        <end position="608"/>
    </location>
</feature>
<accession>A0ABW9RSP9</accession>
<feature type="transmembrane region" description="Helical" evidence="6">
    <location>
        <begin position="772"/>
        <end position="790"/>
    </location>
</feature>
<feature type="transmembrane region" description="Helical" evidence="6">
    <location>
        <begin position="433"/>
        <end position="453"/>
    </location>
</feature>
<evidence type="ECO:0000256" key="4">
    <source>
        <dbReference type="ARBA" id="ARBA00022989"/>
    </source>
</evidence>
<dbReference type="RefSeq" id="WP_155173869.1">
    <property type="nucleotide sequence ID" value="NZ_BAAAFL010000004.1"/>
</dbReference>
<feature type="domain" description="ABC3 transporter permease C-terminal" evidence="7">
    <location>
        <begin position="685"/>
        <end position="798"/>
    </location>
</feature>
<proteinExistence type="predicted"/>
<comment type="subcellular location">
    <subcellularLocation>
        <location evidence="1">Cell membrane</location>
        <topology evidence="1">Multi-pass membrane protein</topology>
    </subcellularLocation>
</comment>